<comment type="caution">
    <text evidence="1">The sequence shown here is derived from an EMBL/GenBank/DDBJ whole genome shotgun (WGS) entry which is preliminary data.</text>
</comment>
<keyword evidence="2" id="KW-1185">Reference proteome</keyword>
<dbReference type="AlphaFoldDB" id="A0AAV7J9Q3"/>
<dbReference type="Proteomes" id="UP000826195">
    <property type="component" value="Unassembled WGS sequence"/>
</dbReference>
<evidence type="ECO:0000313" key="1">
    <source>
        <dbReference type="EMBL" id="KAH0568551.1"/>
    </source>
</evidence>
<proteinExistence type="predicted"/>
<name>A0AAV7J9Q3_COTGL</name>
<accession>A0AAV7J9Q3</accession>
<evidence type="ECO:0000313" key="2">
    <source>
        <dbReference type="Proteomes" id="UP000826195"/>
    </source>
</evidence>
<dbReference type="EMBL" id="JAHXZJ010000001">
    <property type="protein sequence ID" value="KAH0568551.1"/>
    <property type="molecule type" value="Genomic_DNA"/>
</dbReference>
<gene>
    <name evidence="1" type="ORF">KQX54_021180</name>
</gene>
<organism evidence="1 2">
    <name type="scientific">Cotesia glomerata</name>
    <name type="common">Lepidopteran parasitic wasp</name>
    <name type="synonym">Apanteles glomeratus</name>
    <dbReference type="NCBI Taxonomy" id="32391"/>
    <lineage>
        <taxon>Eukaryota</taxon>
        <taxon>Metazoa</taxon>
        <taxon>Ecdysozoa</taxon>
        <taxon>Arthropoda</taxon>
        <taxon>Hexapoda</taxon>
        <taxon>Insecta</taxon>
        <taxon>Pterygota</taxon>
        <taxon>Neoptera</taxon>
        <taxon>Endopterygota</taxon>
        <taxon>Hymenoptera</taxon>
        <taxon>Apocrita</taxon>
        <taxon>Ichneumonoidea</taxon>
        <taxon>Braconidae</taxon>
        <taxon>Microgastrinae</taxon>
        <taxon>Cotesia</taxon>
    </lineage>
</organism>
<reference evidence="1 2" key="1">
    <citation type="journal article" date="2021" name="J. Hered.">
        <title>A chromosome-level genome assembly of the parasitoid wasp, Cotesia glomerata (Hymenoptera: Braconidae).</title>
        <authorList>
            <person name="Pinto B.J."/>
            <person name="Weis J.J."/>
            <person name="Gamble T."/>
            <person name="Ode P.J."/>
            <person name="Paul R."/>
            <person name="Zaspel J.M."/>
        </authorList>
    </citation>
    <scope>NUCLEOTIDE SEQUENCE [LARGE SCALE GENOMIC DNA]</scope>
    <source>
        <strain evidence="1">CgM1</strain>
    </source>
</reference>
<protein>
    <submittedName>
        <fullName evidence="1">Uncharacterized protein</fullName>
    </submittedName>
</protein>
<sequence length="79" mass="9708">MNEQLWVTDKDEKYLHPVPYWEAIFRKQLVYWIRKNWPLKSKFNKIALKASQPGLGFTTFLKKKYLDKIVKKKYEEEKD</sequence>